<organism evidence="1 2">
    <name type="scientific">Paenibacillus xerothermodurans</name>
    <dbReference type="NCBI Taxonomy" id="1977292"/>
    <lineage>
        <taxon>Bacteria</taxon>
        <taxon>Bacillati</taxon>
        <taxon>Bacillota</taxon>
        <taxon>Bacilli</taxon>
        <taxon>Bacillales</taxon>
        <taxon>Paenibacillaceae</taxon>
        <taxon>Paenibacillus</taxon>
    </lineage>
</organism>
<accession>A0A2W1P0U6</accession>
<keyword evidence="2" id="KW-1185">Reference proteome</keyword>
<comment type="caution">
    <text evidence="1">The sequence shown here is derived from an EMBL/GenBank/DDBJ whole genome shotgun (WGS) entry which is preliminary data.</text>
</comment>
<evidence type="ECO:0000313" key="2">
    <source>
        <dbReference type="Proteomes" id="UP000214746"/>
    </source>
</evidence>
<dbReference type="AlphaFoldDB" id="A0A2W1P0U6"/>
<reference evidence="1" key="1">
    <citation type="submission" date="2018-06" db="EMBL/GenBank/DDBJ databases">
        <title>Paenibacillus xerothermodurans sp. nov. an extremely dry heat resistant spore forming bacterium isolated from the soil of Cape Canaveral, Florida.</title>
        <authorList>
            <person name="Seuylemezian A."/>
            <person name="Kaur N."/>
            <person name="Patil P."/>
            <person name="Patil P."/>
            <person name="Mayilraj S."/>
            <person name="Vaishampayan P."/>
        </authorList>
    </citation>
    <scope>NUCLEOTIDE SEQUENCE [LARGE SCALE GENOMIC DNA]</scope>
    <source>
        <strain evidence="1">ATCC 27380</strain>
    </source>
</reference>
<sequence>MRLVTHVNYADPDGQIYCCLRNKLVKLDEFQMERFCYGCKMFAGTAKGRGVECIWADMRNVSEPHLVHDPVREFAMNQIRAIVQPCSSVSAGSF</sequence>
<dbReference type="OrthoDB" id="9806352at2"/>
<evidence type="ECO:0000313" key="1">
    <source>
        <dbReference type="EMBL" id="PZE20708.1"/>
    </source>
</evidence>
<gene>
    <name evidence="1" type="ORF">CBW46_011065</name>
</gene>
<dbReference type="EMBL" id="NHRJ02000005">
    <property type="protein sequence ID" value="PZE20708.1"/>
    <property type="molecule type" value="Genomic_DNA"/>
</dbReference>
<name>A0A2W1P0U6_PAEXE</name>
<dbReference type="Proteomes" id="UP000214746">
    <property type="component" value="Unassembled WGS sequence"/>
</dbReference>
<protein>
    <submittedName>
        <fullName evidence="1">Uncharacterized protein</fullName>
    </submittedName>
</protein>
<proteinExistence type="predicted"/>